<dbReference type="AlphaFoldDB" id="A0A061R6G1"/>
<feature type="transmembrane region" description="Helical" evidence="1">
    <location>
        <begin position="51"/>
        <end position="73"/>
    </location>
</feature>
<keyword evidence="1" id="KW-0812">Transmembrane</keyword>
<evidence type="ECO:0000256" key="1">
    <source>
        <dbReference type="SAM" id="Phobius"/>
    </source>
</evidence>
<dbReference type="PANTHER" id="PTHR35136">
    <property type="entry name" value="CYCLOEUCALENOL CYCLOISOMERASE"/>
    <property type="match status" value="1"/>
</dbReference>
<feature type="transmembrane region" description="Helical" evidence="1">
    <location>
        <begin position="128"/>
        <end position="149"/>
    </location>
</feature>
<keyword evidence="2" id="KW-0413">Isomerase</keyword>
<protein>
    <submittedName>
        <fullName evidence="2">Cycloeucalenol cycloisomerase</fullName>
    </submittedName>
</protein>
<dbReference type="PANTHER" id="PTHR35136:SF1">
    <property type="entry name" value="CYCLOEUCALENOL CYCLOISOMERASE"/>
    <property type="match status" value="1"/>
</dbReference>
<feature type="transmembrane region" description="Helical" evidence="1">
    <location>
        <begin position="85"/>
        <end position="108"/>
    </location>
</feature>
<keyword evidence="1" id="KW-1133">Transmembrane helix</keyword>
<organism evidence="2">
    <name type="scientific">Tetraselmis sp. GSL018</name>
    <dbReference type="NCBI Taxonomy" id="582737"/>
    <lineage>
        <taxon>Eukaryota</taxon>
        <taxon>Viridiplantae</taxon>
        <taxon>Chlorophyta</taxon>
        <taxon>core chlorophytes</taxon>
        <taxon>Chlorodendrophyceae</taxon>
        <taxon>Chlorodendrales</taxon>
        <taxon>Chlorodendraceae</taxon>
        <taxon>Tetraselmis</taxon>
    </lineage>
</organism>
<reference evidence="2" key="1">
    <citation type="submission" date="2014-05" db="EMBL/GenBank/DDBJ databases">
        <title>The transcriptome of the halophilic microalga Tetraselmis sp. GSL018 isolated from the Great Salt Lake, Utah.</title>
        <authorList>
            <person name="Jinkerson R.E."/>
            <person name="D'Adamo S."/>
            <person name="Posewitz M.C."/>
        </authorList>
    </citation>
    <scope>NUCLEOTIDE SEQUENCE</scope>
    <source>
        <strain evidence="2">GSL018</strain>
    </source>
</reference>
<proteinExistence type="predicted"/>
<name>A0A061R6G1_9CHLO</name>
<feature type="transmembrane region" description="Helical" evidence="1">
    <location>
        <begin position="24"/>
        <end position="45"/>
    </location>
</feature>
<feature type="transmembrane region" description="Helical" evidence="1">
    <location>
        <begin position="161"/>
        <end position="181"/>
    </location>
</feature>
<dbReference type="GO" id="GO:0047793">
    <property type="term" value="F:cycloeucalenol cycloisomerase activity"/>
    <property type="evidence" value="ECO:0007669"/>
    <property type="project" value="InterPro"/>
</dbReference>
<gene>
    <name evidence="2" type="primary">CPI1</name>
    <name evidence="2" type="ORF">TSPGSL018_14117</name>
</gene>
<dbReference type="EMBL" id="GBEZ01020417">
    <property type="protein sequence ID" value="JAC66255.1"/>
    <property type="molecule type" value="Transcribed_RNA"/>
</dbReference>
<evidence type="ECO:0000313" key="2">
    <source>
        <dbReference type="EMBL" id="JAC66255.1"/>
    </source>
</evidence>
<dbReference type="InterPro" id="IPR020532">
    <property type="entry name" value="Cycloeucalenol_cycloisomerase"/>
</dbReference>
<sequence length="274" mass="31355">MGKKTDNPRWFSSNPSKGWCEKFFLLYSLFWISWALGIVVPFGLYEKCGKLEYMLICLAASLPCALFPLCFVGKADAALPVLERYWVKANVWVAVFSFIGNYFWTHYFYRLLGASYTFPSWRLNEVPICLYFMTHAYFCFYHSLSNVLLRRVRFAVSDKPAAVRWAASAALVFALAYATAYGETLTISAFPYYSFKDKDKMYSVGSLFYAIYFFVSFPMFFRMDEPPSRKWTVPEAALDSLAAGMLVTILLDLWRISFGGIVDSPLAGPPSWMA</sequence>
<accession>A0A061R6G1</accession>
<keyword evidence="1" id="KW-0472">Membrane</keyword>
<feature type="transmembrane region" description="Helical" evidence="1">
    <location>
        <begin position="201"/>
        <end position="221"/>
    </location>
</feature>